<dbReference type="SMART" id="SM00044">
    <property type="entry name" value="CYCc"/>
    <property type="match status" value="1"/>
</dbReference>
<dbReference type="PANTHER" id="PTHR43081:SF1">
    <property type="entry name" value="ADENYLATE CYCLASE, TERMINAL-DIFFERENTIATION SPECIFIC"/>
    <property type="match status" value="1"/>
</dbReference>
<dbReference type="AlphaFoldDB" id="A0AAX2ZPF1"/>
<dbReference type="EMBL" id="AP022579">
    <property type="protein sequence ID" value="BBX92767.1"/>
    <property type="molecule type" value="Genomic_DNA"/>
</dbReference>
<evidence type="ECO:0000259" key="2">
    <source>
        <dbReference type="PROSITE" id="PS50125"/>
    </source>
</evidence>
<dbReference type="SUPFAM" id="SSF53474">
    <property type="entry name" value="alpha/beta-Hydrolases"/>
    <property type="match status" value="1"/>
</dbReference>
<dbReference type="InterPro" id="IPR029787">
    <property type="entry name" value="Nucleotide_cyclase"/>
</dbReference>
<dbReference type="GO" id="GO:0016787">
    <property type="term" value="F:hydrolase activity"/>
    <property type="evidence" value="ECO:0007669"/>
    <property type="project" value="UniProtKB-KW"/>
</dbReference>
<dbReference type="CDD" id="cd07302">
    <property type="entry name" value="CHD"/>
    <property type="match status" value="1"/>
</dbReference>
<name>A0AAX2ZPF1_9MYCO</name>
<organism evidence="4 6">
    <name type="scientific">Mycolicibacterium boenickei</name>
    <dbReference type="NCBI Taxonomy" id="146017"/>
    <lineage>
        <taxon>Bacteria</taxon>
        <taxon>Bacillati</taxon>
        <taxon>Actinomycetota</taxon>
        <taxon>Actinomycetes</taxon>
        <taxon>Mycobacteriales</taxon>
        <taxon>Mycobacteriaceae</taxon>
        <taxon>Mycolicibacterium</taxon>
    </lineage>
</organism>
<evidence type="ECO:0000313" key="4">
    <source>
        <dbReference type="EMBL" id="UNB97116.1"/>
    </source>
</evidence>
<dbReference type="Proteomes" id="UP001162885">
    <property type="component" value="Chromosome"/>
</dbReference>
<accession>A0AAX2ZPF1</accession>
<dbReference type="InterPro" id="IPR029058">
    <property type="entry name" value="AB_hydrolase_fold"/>
</dbReference>
<dbReference type="InterPro" id="IPR001054">
    <property type="entry name" value="A/G_cyclase"/>
</dbReference>
<dbReference type="Proteomes" id="UP000466683">
    <property type="component" value="Chromosome"/>
</dbReference>
<sequence length="436" mass="47379">MFSETRYALNGDLRVAYRASSEGPRDFVSVPNWFTCCEIVPELPSMQGWVEAITSLGRLIFFDQPGTGASDPVTAGAMPSLEQWADSISAVLDDLGSSEAVLLAVGIGFAPAALFAATRPSRTTALVVLGGYADAGDTLLGQDESQASMAHFWGSGKLQHLMNPDMPWNEEIRATWARMERLAASPADRDLMMPLMTELDVRAVLPTIRVPTLVLHNAENALIPPAKGRYIAEHIPDAKYVEVPGRNWYHQVEPGWRASFQEIAEFLTGHQAEVSDDRVLATVLFTDIVDSTRRAAEIGDRDWHALLDAHDAVVRAQLNRFRGREVNTSGDGFLAMFDGPQRAIRCAMAIRDAVQAIGIEVRAGLHTGECEVRGENIGGIAVHIGARVSALARANEVLVSSTLRDLVIGSGLEFEVRGAHELKGVPGKWYLFAVAP</sequence>
<dbReference type="PANTHER" id="PTHR43081">
    <property type="entry name" value="ADENYLATE CYCLASE, TERMINAL-DIFFERENTIATION SPECIFIC-RELATED"/>
    <property type="match status" value="1"/>
</dbReference>
<dbReference type="GO" id="GO:0004016">
    <property type="term" value="F:adenylate cyclase activity"/>
    <property type="evidence" value="ECO:0007669"/>
    <property type="project" value="UniProtKB-ARBA"/>
</dbReference>
<evidence type="ECO:0000313" key="6">
    <source>
        <dbReference type="Proteomes" id="UP001162885"/>
    </source>
</evidence>
<reference evidence="4 6" key="3">
    <citation type="journal article" date="2022" name="BMC Genomics">
        <title>Comparative genome analysis of mycobacteria focusing on tRNA and non-coding RNA.</title>
        <authorList>
            <person name="Behra P.R.K."/>
            <person name="Pettersson B.M.F."/>
            <person name="Ramesh M."/>
            <person name="Das S."/>
            <person name="Dasgupta S."/>
            <person name="Kirsebom L.A."/>
        </authorList>
    </citation>
    <scope>NUCLEOTIDE SEQUENCE [LARGE SCALE GENOMIC DNA]</scope>
    <source>
        <strain evidence="4 6">DSM 44677</strain>
    </source>
</reference>
<evidence type="ECO:0000313" key="5">
    <source>
        <dbReference type="Proteomes" id="UP000466683"/>
    </source>
</evidence>
<gene>
    <name evidence="4" type="ORF">H5U98_15925</name>
    <name evidence="3" type="ORF">MBOE_44160</name>
</gene>
<dbReference type="GO" id="GO:0035556">
    <property type="term" value="P:intracellular signal transduction"/>
    <property type="evidence" value="ECO:0007669"/>
    <property type="project" value="InterPro"/>
</dbReference>
<protein>
    <submittedName>
        <fullName evidence="4">Adenylate/guanylate cyclase domain-containing protein</fullName>
    </submittedName>
    <submittedName>
        <fullName evidence="3">Hydrolase</fullName>
    </submittedName>
</protein>
<dbReference type="InterPro" id="IPR050697">
    <property type="entry name" value="Adenylyl/Guanylyl_Cyclase_3/4"/>
</dbReference>
<dbReference type="PROSITE" id="PS50125">
    <property type="entry name" value="GUANYLATE_CYCLASE_2"/>
    <property type="match status" value="1"/>
</dbReference>
<dbReference type="RefSeq" id="WP_077739394.1">
    <property type="nucleotide sequence ID" value="NZ_AP022579.1"/>
</dbReference>
<comment type="similarity">
    <text evidence="1">Belongs to the adenylyl cyclase class-3 family.</text>
</comment>
<keyword evidence="3" id="KW-0378">Hydrolase</keyword>
<dbReference type="SUPFAM" id="SSF55073">
    <property type="entry name" value="Nucleotide cyclase"/>
    <property type="match status" value="1"/>
</dbReference>
<keyword evidence="5" id="KW-1185">Reference proteome</keyword>
<reference evidence="3" key="2">
    <citation type="submission" date="2020-02" db="EMBL/GenBank/DDBJ databases">
        <authorList>
            <person name="Matsumoto Y."/>
            <person name="Kinjo T."/>
            <person name="Motooka D."/>
            <person name="Nabeya D."/>
            <person name="Jung N."/>
            <person name="Uechi K."/>
            <person name="Horii T."/>
            <person name="Iida T."/>
            <person name="Fujita J."/>
            <person name="Nakamura S."/>
        </authorList>
    </citation>
    <scope>NUCLEOTIDE SEQUENCE</scope>
    <source>
        <strain evidence="3">JCM 15653</strain>
    </source>
</reference>
<dbReference type="EMBL" id="CP060016">
    <property type="protein sequence ID" value="UNB97116.1"/>
    <property type="molecule type" value="Genomic_DNA"/>
</dbReference>
<dbReference type="Pfam" id="PF00211">
    <property type="entry name" value="Guanylate_cyc"/>
    <property type="match status" value="1"/>
</dbReference>
<evidence type="ECO:0000256" key="1">
    <source>
        <dbReference type="ARBA" id="ARBA00005381"/>
    </source>
</evidence>
<dbReference type="GO" id="GO:0009190">
    <property type="term" value="P:cyclic nucleotide biosynthetic process"/>
    <property type="evidence" value="ECO:0007669"/>
    <property type="project" value="InterPro"/>
</dbReference>
<dbReference type="Gene3D" id="3.30.70.1230">
    <property type="entry name" value="Nucleotide cyclase"/>
    <property type="match status" value="1"/>
</dbReference>
<evidence type="ECO:0000313" key="3">
    <source>
        <dbReference type="EMBL" id="BBX92767.1"/>
    </source>
</evidence>
<proteinExistence type="inferred from homology"/>
<feature type="domain" description="Guanylate cyclase" evidence="2">
    <location>
        <begin position="282"/>
        <end position="389"/>
    </location>
</feature>
<reference evidence="3 5" key="1">
    <citation type="journal article" date="2019" name="Emerg. Microbes Infect.">
        <title>Comprehensive subspecies identification of 175 nontuberculous mycobacteria species based on 7547 genomic profiles.</title>
        <authorList>
            <person name="Matsumoto Y."/>
            <person name="Kinjo T."/>
            <person name="Motooka D."/>
            <person name="Nabeya D."/>
            <person name="Jung N."/>
            <person name="Uechi K."/>
            <person name="Horii T."/>
            <person name="Iida T."/>
            <person name="Fujita J."/>
            <person name="Nakamura S."/>
        </authorList>
    </citation>
    <scope>NUCLEOTIDE SEQUENCE [LARGE SCALE GENOMIC DNA]</scope>
    <source>
        <strain evidence="3 5">JCM 15653</strain>
    </source>
</reference>
<dbReference type="Gene3D" id="3.40.50.1820">
    <property type="entry name" value="alpha/beta hydrolase"/>
    <property type="match status" value="1"/>
</dbReference>